<keyword evidence="3" id="KW-1185">Reference proteome</keyword>
<evidence type="ECO:0000256" key="1">
    <source>
        <dbReference type="SAM" id="MobiDB-lite"/>
    </source>
</evidence>
<accession>A0A178BUZ5</accession>
<evidence type="ECO:0000313" key="2">
    <source>
        <dbReference type="EMBL" id="OAL21167.1"/>
    </source>
</evidence>
<protein>
    <submittedName>
        <fullName evidence="2">Uncharacterized protein</fullName>
    </submittedName>
</protein>
<proteinExistence type="predicted"/>
<evidence type="ECO:0000313" key="3">
    <source>
        <dbReference type="Proteomes" id="UP000185904"/>
    </source>
</evidence>
<feature type="compositionally biased region" description="Basic residues" evidence="1">
    <location>
        <begin position="290"/>
        <end position="302"/>
    </location>
</feature>
<organism evidence="2 3">
    <name type="scientific">Fonsecaea nubica</name>
    <dbReference type="NCBI Taxonomy" id="856822"/>
    <lineage>
        <taxon>Eukaryota</taxon>
        <taxon>Fungi</taxon>
        <taxon>Dikarya</taxon>
        <taxon>Ascomycota</taxon>
        <taxon>Pezizomycotina</taxon>
        <taxon>Eurotiomycetes</taxon>
        <taxon>Chaetothyriomycetidae</taxon>
        <taxon>Chaetothyriales</taxon>
        <taxon>Herpotrichiellaceae</taxon>
        <taxon>Fonsecaea</taxon>
    </lineage>
</organism>
<sequence>MTTPLKPPSDQNCHDLPCPAQIAFAIAVIRSKPPQSSIEGIEFPCHRASRADLASEYLEHLRQAIVVRSHKPSAILDFDATMYWKSAYQKAESERLKLADELDRLREERDSFLPAEDVQPPKRQSAAGKRKRDAVTIPVRKAKPATRQQRELEIDDSDLGIESLNIPLTDRQSLLRGVSSLRHSLRLTDPSQEVLVNAIKALAISVSRILQKQPSATRKNNAKLEDPSMQDLSAVFRNVYPSILESLECIQPQMGEEGEENYPALSHLTKVFQAFLGRLHELALNEHARQKQHVKSKRRKPAPTHETCSRGYLPMSEQTVAETKEMVRTLACMITALDVSSDVHCELLEGYMCTILDHVGSILSLLVFADLTGTRNKQTGLLAPRGLMDVAHLDTASATGAATIEGPYLIWILRKGMEFLLANTKNMSEKSQLIFALQGSDSKDVAHGKGLRRRIEETLQNTLLRGVFGDDDDTFYDSLRRDVEGEGEEEWTQVMEAIGEKERSPEWFIGEVWEHLGWNILSGRRDG</sequence>
<gene>
    <name evidence="2" type="ORF">AYO20_11423</name>
</gene>
<dbReference type="Proteomes" id="UP000185904">
    <property type="component" value="Unassembled WGS sequence"/>
</dbReference>
<feature type="region of interest" description="Disordered" evidence="1">
    <location>
        <begin position="111"/>
        <end position="134"/>
    </location>
</feature>
<dbReference type="OrthoDB" id="202825at2759"/>
<dbReference type="GeneID" id="34594804"/>
<reference evidence="2 3" key="1">
    <citation type="submission" date="2016-03" db="EMBL/GenBank/DDBJ databases">
        <title>The draft genome sequence of Fonsecaea nubica causative agent of cutaneous subcutaneous infection in human host.</title>
        <authorList>
            <person name="Costa F."/>
            <person name="Sybren D.H."/>
            <person name="Raittz R.T."/>
            <person name="Weiss V.A."/>
            <person name="Leao A.C."/>
            <person name="Gomes R."/>
            <person name="De Souza E.M."/>
            <person name="Pedrosa F.O."/>
            <person name="Steffens M.B."/>
            <person name="Bombassaro A."/>
            <person name="Tadra-Sfeir M.Z."/>
            <person name="Moreno L.F."/>
            <person name="Najafzadeh M.J."/>
            <person name="Felipe M.S."/>
            <person name="Teixeira M."/>
            <person name="Sun J."/>
            <person name="Xi L."/>
            <person name="Castro M.A."/>
            <person name="Vicente V.A."/>
        </authorList>
    </citation>
    <scope>NUCLEOTIDE SEQUENCE [LARGE SCALE GENOMIC DNA]</scope>
    <source>
        <strain evidence="2 3">CBS 269.64</strain>
    </source>
</reference>
<dbReference type="RefSeq" id="XP_022494367.1">
    <property type="nucleotide sequence ID" value="XM_022649672.1"/>
</dbReference>
<dbReference type="AlphaFoldDB" id="A0A178BUZ5"/>
<name>A0A178BUZ5_9EURO</name>
<dbReference type="EMBL" id="LVCJ01000153">
    <property type="protein sequence ID" value="OAL21167.1"/>
    <property type="molecule type" value="Genomic_DNA"/>
</dbReference>
<feature type="region of interest" description="Disordered" evidence="1">
    <location>
        <begin position="289"/>
        <end position="310"/>
    </location>
</feature>
<comment type="caution">
    <text evidence="2">The sequence shown here is derived from an EMBL/GenBank/DDBJ whole genome shotgun (WGS) entry which is preliminary data.</text>
</comment>